<dbReference type="Proteomes" id="UP000774617">
    <property type="component" value="Unassembled WGS sequence"/>
</dbReference>
<organism evidence="10 11">
    <name type="scientific">Macrophomina phaseolina</name>
    <dbReference type="NCBI Taxonomy" id="35725"/>
    <lineage>
        <taxon>Eukaryota</taxon>
        <taxon>Fungi</taxon>
        <taxon>Dikarya</taxon>
        <taxon>Ascomycota</taxon>
        <taxon>Pezizomycotina</taxon>
        <taxon>Dothideomycetes</taxon>
        <taxon>Dothideomycetes incertae sedis</taxon>
        <taxon>Botryosphaeriales</taxon>
        <taxon>Botryosphaeriaceae</taxon>
        <taxon>Macrophomina</taxon>
    </lineage>
</organism>
<dbReference type="PROSITE" id="PS50879">
    <property type="entry name" value="RNASE_H_1"/>
    <property type="match status" value="1"/>
</dbReference>
<evidence type="ECO:0000256" key="5">
    <source>
        <dbReference type="ARBA" id="ARBA00022723"/>
    </source>
</evidence>
<comment type="caution">
    <text evidence="10">The sequence shown here is derived from an EMBL/GenBank/DDBJ whole genome shotgun (WGS) entry which is preliminary data.</text>
</comment>
<dbReference type="InterPro" id="IPR036397">
    <property type="entry name" value="RNaseH_sf"/>
</dbReference>
<comment type="similarity">
    <text evidence="2">Belongs to the RNase H family.</text>
</comment>
<name>A0ABQ8GRX7_9PEZI</name>
<keyword evidence="11" id="KW-1185">Reference proteome</keyword>
<keyword evidence="6" id="KW-0255">Endonuclease</keyword>
<evidence type="ECO:0000256" key="8">
    <source>
        <dbReference type="SAM" id="MobiDB-lite"/>
    </source>
</evidence>
<dbReference type="InterPro" id="IPR050092">
    <property type="entry name" value="RNase_H"/>
</dbReference>
<keyword evidence="5" id="KW-0479">Metal-binding</keyword>
<dbReference type="PANTHER" id="PTHR10642:SF26">
    <property type="entry name" value="RIBONUCLEASE H1"/>
    <property type="match status" value="1"/>
</dbReference>
<feature type="region of interest" description="Disordered" evidence="8">
    <location>
        <begin position="1"/>
        <end position="20"/>
    </location>
</feature>
<dbReference type="InterPro" id="IPR012337">
    <property type="entry name" value="RNaseH-like_sf"/>
</dbReference>
<keyword evidence="4" id="KW-0540">Nuclease</keyword>
<comment type="catalytic activity">
    <reaction evidence="1">
        <text>Endonucleolytic cleavage to 5'-phosphomonoester.</text>
        <dbReference type="EC" id="3.1.26.4"/>
    </reaction>
</comment>
<dbReference type="Gene3D" id="3.30.420.10">
    <property type="entry name" value="Ribonuclease H-like superfamily/Ribonuclease H"/>
    <property type="match status" value="1"/>
</dbReference>
<dbReference type="PANTHER" id="PTHR10642">
    <property type="entry name" value="RIBONUCLEASE H1"/>
    <property type="match status" value="1"/>
</dbReference>
<dbReference type="InterPro" id="IPR002156">
    <property type="entry name" value="RNaseH_domain"/>
</dbReference>
<reference evidence="10 11" key="1">
    <citation type="journal article" date="2021" name="Nat. Commun.">
        <title>Genetic determinants of endophytism in the Arabidopsis root mycobiome.</title>
        <authorList>
            <person name="Mesny F."/>
            <person name="Miyauchi S."/>
            <person name="Thiergart T."/>
            <person name="Pickel B."/>
            <person name="Atanasova L."/>
            <person name="Karlsson M."/>
            <person name="Huettel B."/>
            <person name="Barry K.W."/>
            <person name="Haridas S."/>
            <person name="Chen C."/>
            <person name="Bauer D."/>
            <person name="Andreopoulos W."/>
            <person name="Pangilinan J."/>
            <person name="LaButti K."/>
            <person name="Riley R."/>
            <person name="Lipzen A."/>
            <person name="Clum A."/>
            <person name="Drula E."/>
            <person name="Henrissat B."/>
            <person name="Kohler A."/>
            <person name="Grigoriev I.V."/>
            <person name="Martin F.M."/>
            <person name="Hacquard S."/>
        </authorList>
    </citation>
    <scope>NUCLEOTIDE SEQUENCE [LARGE SCALE GENOMIC DNA]</scope>
    <source>
        <strain evidence="10 11">MPI-SDFR-AT-0080</strain>
    </source>
</reference>
<evidence type="ECO:0000256" key="2">
    <source>
        <dbReference type="ARBA" id="ARBA00005300"/>
    </source>
</evidence>
<proteinExistence type="inferred from homology"/>
<dbReference type="EC" id="3.1.26.4" evidence="3"/>
<evidence type="ECO:0000313" key="11">
    <source>
        <dbReference type="Proteomes" id="UP000774617"/>
    </source>
</evidence>
<evidence type="ECO:0000256" key="4">
    <source>
        <dbReference type="ARBA" id="ARBA00022722"/>
    </source>
</evidence>
<dbReference type="Pfam" id="PF00075">
    <property type="entry name" value="RNase_H"/>
    <property type="match status" value="1"/>
</dbReference>
<dbReference type="CDD" id="cd13934">
    <property type="entry name" value="RNase_H_Dikarya_like"/>
    <property type="match status" value="1"/>
</dbReference>
<evidence type="ECO:0000256" key="7">
    <source>
        <dbReference type="ARBA" id="ARBA00022801"/>
    </source>
</evidence>
<keyword evidence="7" id="KW-0378">Hydrolase</keyword>
<evidence type="ECO:0000313" key="10">
    <source>
        <dbReference type="EMBL" id="KAH7063249.1"/>
    </source>
</evidence>
<sequence length="288" mass="31081">MKARLHVGDTSLSQSTGDDVPRGVDTILGSSFHELVRHRFGSSLGAVTRAAHAAGEGAQGVWTASVFAPPSNLTTANPQELFVIERNVPPTTISSPRFTLQRQYIPVFGNIKTMAIFIDGACSNNGAPASRGRTARGGWAFVFRSAGEGGVVSGALELEGPDGTEHQHTSNRAELRAAIAALQFRAWDNEGWGRVVLITDSMYVGVNATGQMRRWAERGWMTASGMPVKNQDLWKALSDCIRELARCGCEVSFWTVPRRWNAEADAAAKAAVDGSEQQEYTIVYGVQV</sequence>
<evidence type="ECO:0000256" key="6">
    <source>
        <dbReference type="ARBA" id="ARBA00022759"/>
    </source>
</evidence>
<evidence type="ECO:0000256" key="3">
    <source>
        <dbReference type="ARBA" id="ARBA00012180"/>
    </source>
</evidence>
<dbReference type="EMBL" id="JAGTJR010000002">
    <property type="protein sequence ID" value="KAH7063249.1"/>
    <property type="molecule type" value="Genomic_DNA"/>
</dbReference>
<accession>A0ABQ8GRX7</accession>
<evidence type="ECO:0000256" key="1">
    <source>
        <dbReference type="ARBA" id="ARBA00000077"/>
    </source>
</evidence>
<gene>
    <name evidence="10" type="ORF">B0J12DRAFT_642080</name>
</gene>
<protein>
    <recommendedName>
        <fullName evidence="3">ribonuclease H</fullName>
        <ecNumber evidence="3">3.1.26.4</ecNumber>
    </recommendedName>
</protein>
<feature type="domain" description="RNase H type-1" evidence="9">
    <location>
        <begin position="110"/>
        <end position="273"/>
    </location>
</feature>
<dbReference type="SUPFAM" id="SSF53098">
    <property type="entry name" value="Ribonuclease H-like"/>
    <property type="match status" value="1"/>
</dbReference>
<evidence type="ECO:0000259" key="9">
    <source>
        <dbReference type="PROSITE" id="PS50879"/>
    </source>
</evidence>